<keyword evidence="1" id="KW-1133">Transmembrane helix</keyword>
<dbReference type="WBParaSite" id="HPLM_0000303901-mRNA-1">
    <property type="protein sequence ID" value="HPLM_0000303901-mRNA-1"/>
    <property type="gene ID" value="HPLM_0000303901"/>
</dbReference>
<protein>
    <submittedName>
        <fullName evidence="2">Amastin</fullName>
    </submittedName>
</protein>
<feature type="transmembrane region" description="Helical" evidence="1">
    <location>
        <begin position="6"/>
        <end position="24"/>
    </location>
</feature>
<evidence type="ECO:0000313" key="2">
    <source>
        <dbReference type="WBParaSite" id="HPLM_0000303901-mRNA-1"/>
    </source>
</evidence>
<keyword evidence="1" id="KW-0812">Transmembrane</keyword>
<evidence type="ECO:0000256" key="1">
    <source>
        <dbReference type="SAM" id="Phobius"/>
    </source>
</evidence>
<sequence length="58" mass="6494">LTIIALSIAFCSAVVTMLVANYMYTGLPCRDDPKTFSVKNDEVCWILVLATVFYFVLL</sequence>
<proteinExistence type="predicted"/>
<reference evidence="2" key="1">
    <citation type="submission" date="2017-02" db="UniProtKB">
        <authorList>
            <consortium name="WormBaseParasite"/>
        </authorList>
    </citation>
    <scope>IDENTIFICATION</scope>
</reference>
<organism evidence="2">
    <name type="scientific">Haemonchus placei</name>
    <name type="common">Barber's pole worm</name>
    <dbReference type="NCBI Taxonomy" id="6290"/>
    <lineage>
        <taxon>Eukaryota</taxon>
        <taxon>Metazoa</taxon>
        <taxon>Ecdysozoa</taxon>
        <taxon>Nematoda</taxon>
        <taxon>Chromadorea</taxon>
        <taxon>Rhabditida</taxon>
        <taxon>Rhabditina</taxon>
        <taxon>Rhabditomorpha</taxon>
        <taxon>Strongyloidea</taxon>
        <taxon>Trichostrongylidae</taxon>
        <taxon>Haemonchus</taxon>
    </lineage>
</organism>
<keyword evidence="1" id="KW-0472">Membrane</keyword>
<name>A0A0N4W0F6_HAEPC</name>
<accession>A0A0N4W0F6</accession>
<dbReference type="AlphaFoldDB" id="A0A0N4W0F6"/>
<feature type="transmembrane region" description="Helical" evidence="1">
    <location>
        <begin position="36"/>
        <end position="57"/>
    </location>
</feature>